<accession>A0A174EQZ8</accession>
<dbReference type="InterPro" id="IPR013610">
    <property type="entry name" value="ArdC_N"/>
</dbReference>
<gene>
    <name evidence="4" type="primary">RadC</name>
    <name evidence="4" type="ORF">ERS852470_02243</name>
</gene>
<dbReference type="EMBL" id="CYZV01000023">
    <property type="protein sequence ID" value="CUO40343.1"/>
    <property type="molecule type" value="Genomic_DNA"/>
</dbReference>
<feature type="domain" description="N-terminal" evidence="3">
    <location>
        <begin position="34"/>
        <end position="117"/>
    </location>
</feature>
<proteinExistence type="predicted"/>
<dbReference type="SUPFAM" id="SSF141571">
    <property type="entry name" value="Pentapeptide repeat-like"/>
    <property type="match status" value="1"/>
</dbReference>
<dbReference type="GO" id="GO:0003697">
    <property type="term" value="F:single-stranded DNA binding"/>
    <property type="evidence" value="ECO:0007669"/>
    <property type="project" value="InterPro"/>
</dbReference>
<evidence type="ECO:0000259" key="2">
    <source>
        <dbReference type="Pfam" id="PF06114"/>
    </source>
</evidence>
<evidence type="ECO:0000313" key="4">
    <source>
        <dbReference type="EMBL" id="CUO40343.1"/>
    </source>
</evidence>
<dbReference type="OrthoDB" id="9803716at2"/>
<dbReference type="Proteomes" id="UP000095558">
    <property type="component" value="Unassembled WGS sequence"/>
</dbReference>
<reference evidence="4 5" key="1">
    <citation type="submission" date="2015-09" db="EMBL/GenBank/DDBJ databases">
        <authorList>
            <consortium name="Pathogen Informatics"/>
        </authorList>
    </citation>
    <scope>NUCLEOTIDE SEQUENCE [LARGE SCALE GENOMIC DNA]</scope>
    <source>
        <strain evidence="4 5">2789STDY5834855</strain>
    </source>
</reference>
<protein>
    <submittedName>
        <fullName evidence="4">DNA repair protein</fullName>
    </submittedName>
</protein>
<organism evidence="4 5">
    <name type="scientific">Clostridium disporicum</name>
    <dbReference type="NCBI Taxonomy" id="84024"/>
    <lineage>
        <taxon>Bacteria</taxon>
        <taxon>Bacillati</taxon>
        <taxon>Bacillota</taxon>
        <taxon>Clostridia</taxon>
        <taxon>Eubacteriales</taxon>
        <taxon>Clostridiaceae</taxon>
        <taxon>Clostridium</taxon>
    </lineage>
</organism>
<dbReference type="InterPro" id="IPR001646">
    <property type="entry name" value="5peptide_repeat"/>
</dbReference>
<dbReference type="Pfam" id="PF08401">
    <property type="entry name" value="ArdcN"/>
    <property type="match status" value="1"/>
</dbReference>
<dbReference type="Pfam" id="PF00805">
    <property type="entry name" value="Pentapeptide"/>
    <property type="match status" value="1"/>
</dbReference>
<dbReference type="InterPro" id="IPR010359">
    <property type="entry name" value="IrrE_HExxH"/>
</dbReference>
<evidence type="ECO:0000256" key="1">
    <source>
        <dbReference type="SAM" id="Coils"/>
    </source>
</evidence>
<evidence type="ECO:0000313" key="5">
    <source>
        <dbReference type="Proteomes" id="UP000095558"/>
    </source>
</evidence>
<feature type="domain" description="IrrE N-terminal-like" evidence="2">
    <location>
        <begin position="198"/>
        <end position="275"/>
    </location>
</feature>
<keyword evidence="1" id="KW-0175">Coiled coil</keyword>
<dbReference type="AlphaFoldDB" id="A0A174EQZ8"/>
<dbReference type="Gene3D" id="2.160.20.80">
    <property type="entry name" value="E3 ubiquitin-protein ligase SopA"/>
    <property type="match status" value="1"/>
</dbReference>
<sequence>MPSVLLYEFLGKEKEKMKKAYNKKSKEDKEKEVNNLLEKANEGIEKCFTSPEHFKELISYMSKFYNYSFRNTFLIQEQFKGALAVGSYAFWKEKGFTVNKGEKGIKILVPNRLSDYFINSKGEEVKLSKATPEEKRLIEQGEIEVRKGKLIFNQGYVFEVSQTNAKAKDLPKIFPGRWLDGEVNNYDLMYKAMENIANKIGVRIIEPKEELGSVKGVSYPLTKEVALNPRNTQLQNVKTLIHELAHAKLHTMETRDNYTTNEKEFQAEMSAYAVCSYFGLDTSEYSFRYIKSWTENVELKDKEKLINEVRETVKEYIEIIEETLINSNSLLLENKDKIEQKLEDEKLINFLGKDRVVINEITRDELEKIINENDSNIFLENEKELSIKNEVVAMKVKGKYRDVYIGTDYKLDNLIYIDDNKNLYRIKENIEYDKSLYRIKEQEIMKDLEEKSVESDDWKLTDRDLEEISFKIIKNNIEALMKENYGDFVRAMISIETGIEDLDLLDNIYEKYMDSDFKFINDRFEDLKNEIERENLEMRDEKKEKEIWRKIREHEEWVKSNGLMGKKLDLENENLKGMRLINLDLREANFKGADMTQCIVYADLRGADLRGAKIDNSEWIGSNINNITIEANKLNLIEYQMEQEKDLHLAGMDKLKTKTREIEINM</sequence>
<feature type="coiled-coil region" evidence="1">
    <location>
        <begin position="517"/>
        <end position="544"/>
    </location>
</feature>
<name>A0A174EQZ8_9CLOT</name>
<evidence type="ECO:0000259" key="3">
    <source>
        <dbReference type="Pfam" id="PF08401"/>
    </source>
</evidence>
<dbReference type="Pfam" id="PF06114">
    <property type="entry name" value="Peptidase_M78"/>
    <property type="match status" value="1"/>
</dbReference>